<dbReference type="GO" id="GO:0003700">
    <property type="term" value="F:DNA-binding transcription factor activity"/>
    <property type="evidence" value="ECO:0007669"/>
    <property type="project" value="InterPro"/>
</dbReference>
<dbReference type="GO" id="GO:0005829">
    <property type="term" value="C:cytosol"/>
    <property type="evidence" value="ECO:0007669"/>
    <property type="project" value="TreeGrafter"/>
</dbReference>
<dbReference type="Proteomes" id="UP000238205">
    <property type="component" value="Unassembled WGS sequence"/>
</dbReference>
<keyword evidence="7" id="KW-1185">Reference proteome</keyword>
<accession>A0A2T0W3Q7</accession>
<dbReference type="EMBL" id="PVTO01000022">
    <property type="protein sequence ID" value="PRY80098.1"/>
    <property type="molecule type" value="Genomic_DNA"/>
</dbReference>
<dbReference type="RefSeq" id="WP_106195067.1">
    <property type="nucleotide sequence ID" value="NZ_PVTO01000022.1"/>
</dbReference>
<comment type="caution">
    <text evidence="6">The sequence shown here is derived from an EMBL/GenBank/DDBJ whole genome shotgun (WGS) entry which is preliminary data.</text>
</comment>
<reference evidence="6 7" key="1">
    <citation type="submission" date="2018-03" db="EMBL/GenBank/DDBJ databases">
        <title>Genomic Encyclopedia of Archaeal and Bacterial Type Strains, Phase II (KMG-II): from individual species to whole genera.</title>
        <authorList>
            <person name="Goeker M."/>
        </authorList>
    </citation>
    <scope>NUCLEOTIDE SEQUENCE [LARGE SCALE GENOMIC DNA]</scope>
    <source>
        <strain evidence="6 7">DSM 13175</strain>
    </source>
</reference>
<evidence type="ECO:0000256" key="3">
    <source>
        <dbReference type="ARBA" id="ARBA00023125"/>
    </source>
</evidence>
<protein>
    <submittedName>
        <fullName evidence="6">DNA-binding transcriptional LysR family regulator</fullName>
    </submittedName>
</protein>
<gene>
    <name evidence="6" type="ORF">CLV38_12234</name>
</gene>
<dbReference type="InterPro" id="IPR005119">
    <property type="entry name" value="LysR_subst-bd"/>
</dbReference>
<name>A0A2T0W3Q7_9LACT</name>
<feature type="domain" description="HTH lysR-type" evidence="5">
    <location>
        <begin position="1"/>
        <end position="60"/>
    </location>
</feature>
<keyword evidence="3 6" id="KW-0238">DNA-binding</keyword>
<keyword evidence="2" id="KW-0805">Transcription regulation</keyword>
<evidence type="ECO:0000256" key="4">
    <source>
        <dbReference type="ARBA" id="ARBA00023163"/>
    </source>
</evidence>
<dbReference type="GO" id="GO:0003677">
    <property type="term" value="F:DNA binding"/>
    <property type="evidence" value="ECO:0007669"/>
    <property type="project" value="UniProtKB-KW"/>
</dbReference>
<keyword evidence="4" id="KW-0804">Transcription</keyword>
<dbReference type="InterPro" id="IPR036390">
    <property type="entry name" value="WH_DNA-bd_sf"/>
</dbReference>
<dbReference type="InterPro" id="IPR050950">
    <property type="entry name" value="HTH-type_LysR_regulators"/>
</dbReference>
<dbReference type="Gene3D" id="1.10.10.10">
    <property type="entry name" value="Winged helix-like DNA-binding domain superfamily/Winged helix DNA-binding domain"/>
    <property type="match status" value="1"/>
</dbReference>
<evidence type="ECO:0000256" key="2">
    <source>
        <dbReference type="ARBA" id="ARBA00023015"/>
    </source>
</evidence>
<dbReference type="PANTHER" id="PTHR30419">
    <property type="entry name" value="HTH-TYPE TRANSCRIPTIONAL REGULATOR YBHD"/>
    <property type="match status" value="1"/>
</dbReference>
<dbReference type="FunFam" id="1.10.10.10:FF:000001">
    <property type="entry name" value="LysR family transcriptional regulator"/>
    <property type="match status" value="1"/>
</dbReference>
<evidence type="ECO:0000259" key="5">
    <source>
        <dbReference type="PROSITE" id="PS50931"/>
    </source>
</evidence>
<dbReference type="OrthoDB" id="9803735at2"/>
<comment type="similarity">
    <text evidence="1">Belongs to the LysR transcriptional regulatory family.</text>
</comment>
<dbReference type="Pfam" id="PF00126">
    <property type="entry name" value="HTH_1"/>
    <property type="match status" value="1"/>
</dbReference>
<dbReference type="InterPro" id="IPR000847">
    <property type="entry name" value="LysR_HTH_N"/>
</dbReference>
<dbReference type="PRINTS" id="PR00039">
    <property type="entry name" value="HTHLYSR"/>
</dbReference>
<proteinExistence type="inferred from homology"/>
<organism evidence="6 7">
    <name type="scientific">Alkalibacterium olivapovliticus</name>
    <dbReference type="NCBI Taxonomy" id="99907"/>
    <lineage>
        <taxon>Bacteria</taxon>
        <taxon>Bacillati</taxon>
        <taxon>Bacillota</taxon>
        <taxon>Bacilli</taxon>
        <taxon>Lactobacillales</taxon>
        <taxon>Carnobacteriaceae</taxon>
        <taxon>Alkalibacterium</taxon>
    </lineage>
</organism>
<evidence type="ECO:0000313" key="6">
    <source>
        <dbReference type="EMBL" id="PRY80098.1"/>
    </source>
</evidence>
<dbReference type="InterPro" id="IPR036388">
    <property type="entry name" value="WH-like_DNA-bd_sf"/>
</dbReference>
<evidence type="ECO:0000256" key="1">
    <source>
        <dbReference type="ARBA" id="ARBA00009437"/>
    </source>
</evidence>
<dbReference type="SUPFAM" id="SSF46785">
    <property type="entry name" value="Winged helix' DNA-binding domain"/>
    <property type="match status" value="1"/>
</dbReference>
<evidence type="ECO:0000313" key="7">
    <source>
        <dbReference type="Proteomes" id="UP000238205"/>
    </source>
</evidence>
<dbReference type="SUPFAM" id="SSF53850">
    <property type="entry name" value="Periplasmic binding protein-like II"/>
    <property type="match status" value="1"/>
</dbReference>
<dbReference type="Gene3D" id="3.40.190.10">
    <property type="entry name" value="Periplasmic binding protein-like II"/>
    <property type="match status" value="2"/>
</dbReference>
<dbReference type="Pfam" id="PF03466">
    <property type="entry name" value="LysR_substrate"/>
    <property type="match status" value="1"/>
</dbReference>
<sequence>MKLQDLVYFKQLAETRSFTETAEAFYISQPSISIALKRLESEFNTRLITRDRSSKSVELTKSGELLYKNAIDILKLVDQTKKDIHNSETKDVYLGFLPTIGGHFLPELFTELTAYIGALRFIEEESSDAMLELVKSGQVSAAIVGSDVPHVSEKWLIQIPIAERDMHVWVSPQHPLAKYKQVKPAMLERTSFVTLAKGYTHQRIFEKWADDHAIDVSGIHYTNEIQTANSMIASGMTAGLMIDLLVSDRRGLVKIPLKNPPKFYISLIINDRVDITPFQKQFNHSLIKAVQDKFGSD</sequence>
<dbReference type="PROSITE" id="PS50931">
    <property type="entry name" value="HTH_LYSR"/>
    <property type="match status" value="1"/>
</dbReference>
<dbReference type="AlphaFoldDB" id="A0A2T0W3Q7"/>